<feature type="transmembrane region" description="Helical" evidence="5">
    <location>
        <begin position="197"/>
        <end position="218"/>
    </location>
</feature>
<feature type="transmembrane region" description="Helical" evidence="5">
    <location>
        <begin position="233"/>
        <end position="251"/>
    </location>
</feature>
<keyword evidence="3 5" id="KW-1133">Transmembrane helix</keyword>
<dbReference type="Pfam" id="PF01490">
    <property type="entry name" value="Aa_trans"/>
    <property type="match status" value="1"/>
</dbReference>
<dbReference type="GeneID" id="108560743"/>
<feature type="transmembrane region" description="Helical" evidence="5">
    <location>
        <begin position="445"/>
        <end position="465"/>
    </location>
</feature>
<comment type="subcellular location">
    <subcellularLocation>
        <location evidence="1">Membrane</location>
        <topology evidence="1">Multi-pass membrane protein</topology>
    </subcellularLocation>
</comment>
<feature type="transmembrane region" description="Helical" evidence="5">
    <location>
        <begin position="330"/>
        <end position="354"/>
    </location>
</feature>
<sequence length="514" mass="57738">MDTIKYSMIFWNRDSGSTKMTHEKLRYDDDPDIIRRLFHEDSDDDMSSQQTNLAFEPDDAFTKCTNDTGGKTKKDLYTLDVKDTKSRFDEYDPYEHRTVERPTTNTETLLHLLKGSLGTGILAMPKAFHHSGYIFGLVGTIIIGLICTYCIHLLVRAEYVLCKRKKVPSMTYPTTVEEAFANGPLPLRKFAPYSGHMVNAFLLIYQIGTCCVYIVFIAENIQAVQKVYSEKISLVYLMLMFLLPLILLNWVRNLKLLAPFSTLANLITLVSFGIVLYFLIDEGPTFKDREPLGEVENLPLFFGTVLFALEAIGVIMPLENEMKTPKSFGGGCGVLNSGMFTIIFLYVGMGLLGYLTYGEAVEGTITTSLPVENILAQVVMLMLALAIFITYALQCYVAVDITWNEYLAPRVSKGKRKLFYEYCIRTLIVLITFGIAAAVPELDLFISLFGALCLSALGIAIPALVDMCTYWHDYEGGRFYFGVIKNLLIVTFGIFGLIVGTYTSLSKIVDKFNK</sequence>
<organism evidence="7 8">
    <name type="scientific">Nicrophorus vespilloides</name>
    <name type="common">Boreal carrion beetle</name>
    <dbReference type="NCBI Taxonomy" id="110193"/>
    <lineage>
        <taxon>Eukaryota</taxon>
        <taxon>Metazoa</taxon>
        <taxon>Ecdysozoa</taxon>
        <taxon>Arthropoda</taxon>
        <taxon>Hexapoda</taxon>
        <taxon>Insecta</taxon>
        <taxon>Pterygota</taxon>
        <taxon>Neoptera</taxon>
        <taxon>Endopterygota</taxon>
        <taxon>Coleoptera</taxon>
        <taxon>Polyphaga</taxon>
        <taxon>Staphyliniformia</taxon>
        <taxon>Silphidae</taxon>
        <taxon>Nicrophorinae</taxon>
        <taxon>Nicrophorus</taxon>
    </lineage>
</organism>
<name>A0ABM1MH50_NICVS</name>
<proteinExistence type="predicted"/>
<feature type="domain" description="Amino acid transporter transmembrane" evidence="6">
    <location>
        <begin position="102"/>
        <end position="504"/>
    </location>
</feature>
<evidence type="ECO:0000256" key="5">
    <source>
        <dbReference type="SAM" id="Phobius"/>
    </source>
</evidence>
<reference evidence="8" key="1">
    <citation type="submission" date="2025-08" db="UniProtKB">
        <authorList>
            <consortium name="RefSeq"/>
        </authorList>
    </citation>
    <scope>IDENTIFICATION</scope>
    <source>
        <tissue evidence="8">Whole Larva</tissue>
    </source>
</reference>
<keyword evidence="4 5" id="KW-0472">Membrane</keyword>
<evidence type="ECO:0000313" key="7">
    <source>
        <dbReference type="Proteomes" id="UP000695000"/>
    </source>
</evidence>
<evidence type="ECO:0000256" key="1">
    <source>
        <dbReference type="ARBA" id="ARBA00004141"/>
    </source>
</evidence>
<evidence type="ECO:0000313" key="8">
    <source>
        <dbReference type="RefSeq" id="XP_017773900.1"/>
    </source>
</evidence>
<protein>
    <submittedName>
        <fullName evidence="8">Proton-coupled amino acid transporter-like protein CG1139 isoform X1</fullName>
    </submittedName>
</protein>
<feature type="transmembrane region" description="Helical" evidence="5">
    <location>
        <begin position="133"/>
        <end position="155"/>
    </location>
</feature>
<gene>
    <name evidence="8" type="primary">LOC108560743</name>
</gene>
<evidence type="ECO:0000259" key="6">
    <source>
        <dbReference type="Pfam" id="PF01490"/>
    </source>
</evidence>
<dbReference type="PANTHER" id="PTHR22950:SF680">
    <property type="entry name" value="PROTON-COUPLED AMINO ACID TRANSPORTER 4-LIKE PROTEIN"/>
    <property type="match status" value="1"/>
</dbReference>
<evidence type="ECO:0000256" key="3">
    <source>
        <dbReference type="ARBA" id="ARBA00022989"/>
    </source>
</evidence>
<keyword evidence="2 5" id="KW-0812">Transmembrane</keyword>
<dbReference type="RefSeq" id="XP_017773900.1">
    <property type="nucleotide sequence ID" value="XM_017918411.1"/>
</dbReference>
<evidence type="ECO:0000256" key="4">
    <source>
        <dbReference type="ARBA" id="ARBA00023136"/>
    </source>
</evidence>
<keyword evidence="7" id="KW-1185">Reference proteome</keyword>
<feature type="transmembrane region" description="Helical" evidence="5">
    <location>
        <begin position="300"/>
        <end position="318"/>
    </location>
</feature>
<dbReference type="Proteomes" id="UP000695000">
    <property type="component" value="Unplaced"/>
</dbReference>
<evidence type="ECO:0000256" key="2">
    <source>
        <dbReference type="ARBA" id="ARBA00022692"/>
    </source>
</evidence>
<feature type="transmembrane region" description="Helical" evidence="5">
    <location>
        <begin position="419"/>
        <end position="439"/>
    </location>
</feature>
<feature type="transmembrane region" description="Helical" evidence="5">
    <location>
        <begin position="374"/>
        <end position="399"/>
    </location>
</feature>
<dbReference type="PANTHER" id="PTHR22950">
    <property type="entry name" value="AMINO ACID TRANSPORTER"/>
    <property type="match status" value="1"/>
</dbReference>
<accession>A0ABM1MH50</accession>
<feature type="transmembrane region" description="Helical" evidence="5">
    <location>
        <begin position="263"/>
        <end position="280"/>
    </location>
</feature>
<dbReference type="InterPro" id="IPR013057">
    <property type="entry name" value="AA_transpt_TM"/>
</dbReference>
<feature type="transmembrane region" description="Helical" evidence="5">
    <location>
        <begin position="486"/>
        <end position="505"/>
    </location>
</feature>